<evidence type="ECO:0000256" key="1">
    <source>
        <dbReference type="ARBA" id="ARBA00001947"/>
    </source>
</evidence>
<proteinExistence type="inferred from homology"/>
<sequence>MAADAAADLVEAAGERPPGERRLPYRVSNQTMGKFTFDADFDSGNCARVESVGTSDEFHVWTAADCAGTHIATEAKTWWHFSVRGGSSGGWITITVHNMNGQSRLYKSDFRPVYRNGASGGWQRIRMPVVVRGSKEENNFRITFRHRFDCAAGEPTFFAFSYPWSYAESQAMLDDLEARFGATCPAAEPDADARAGGADAFDTLAARAGDVYFRRELLATSLEGRRIDVLTITSAKGGLRAEREPPIGSHAAIAFERGGTDAPAAGGAANGAHRWAPPSPPPPPPHAFGARPVFVISARVHPGEVPASHVLNGFLEFALRADDVRARALRECFVLKVIPCLNPDGVFHGHYRLDTLGVNLNRCYARPDARAHPAIYATRALLEQLHARGVLDTVIDLHGHATKRGCFLFGNSLPDAREQVEAVLFAKLVALNSQAVDFDGCVFSQANMSRADRRDGLSKEGASRVAIYRLTGVTHCYTLECNYNMGRSLNRLAEPTAAAGRPFSPPPIAPGSVAPKYTPETWAEVGRALALAALDLRDKNPRSRLQPVSGGSRVEAVRGWCATYVRVLSNRQPIAPSGDDYAADGASGGDEDAPPDGARAATGIDAAAGTIGGTGADVGARDADLGVPSRKAAGAALPVRIGRAKSSSAVLKGSGARTLARAAQPPGGATHADAAATENRARARKFSGALAPARALLEPACRPSVQGARPDGGGAGTPRERARAFAGAPPAGAARPARAHSFSVVGTAASKGALSAAAAATTAATAQLRVARAVPAKR</sequence>
<dbReference type="CDD" id="cd06236">
    <property type="entry name" value="M14_AGBL5_like"/>
    <property type="match status" value="1"/>
</dbReference>
<evidence type="ECO:0000256" key="21">
    <source>
        <dbReference type="PROSITE-ProRule" id="PRU01379"/>
    </source>
</evidence>
<evidence type="ECO:0000256" key="12">
    <source>
        <dbReference type="ARBA" id="ARBA00023212"/>
    </source>
</evidence>
<feature type="active site" description="Proton donor/acceptor" evidence="21">
    <location>
        <position position="480"/>
    </location>
</feature>
<feature type="region of interest" description="Disordered" evidence="22">
    <location>
        <begin position="575"/>
        <end position="600"/>
    </location>
</feature>
<evidence type="ECO:0000313" key="25">
    <source>
        <dbReference type="Proteomes" id="UP000751190"/>
    </source>
</evidence>
<keyword evidence="6" id="KW-0963">Cytoplasm</keyword>
<evidence type="ECO:0000313" key="24">
    <source>
        <dbReference type="EMBL" id="KAG8470037.1"/>
    </source>
</evidence>
<evidence type="ECO:0000256" key="19">
    <source>
        <dbReference type="ARBA" id="ARBA00032928"/>
    </source>
</evidence>
<evidence type="ECO:0000256" key="3">
    <source>
        <dbReference type="ARBA" id="ARBA00004186"/>
    </source>
</evidence>
<accession>A0A8J5XWN7</accession>
<dbReference type="OMA" id="LMHGCID"/>
<evidence type="ECO:0000256" key="14">
    <source>
        <dbReference type="ARBA" id="ARBA00024141"/>
    </source>
</evidence>
<evidence type="ECO:0000256" key="2">
    <source>
        <dbReference type="ARBA" id="ARBA00004123"/>
    </source>
</evidence>
<comment type="cofactor">
    <cofactor evidence="1">
        <name>Zn(2+)</name>
        <dbReference type="ChEBI" id="CHEBI:29105"/>
    </cofactor>
</comment>
<dbReference type="Pfam" id="PF00246">
    <property type="entry name" value="Peptidase_M14"/>
    <property type="match status" value="1"/>
</dbReference>
<dbReference type="GO" id="GO:0030496">
    <property type="term" value="C:midbody"/>
    <property type="evidence" value="ECO:0007669"/>
    <property type="project" value="UniProtKB-SubCell"/>
</dbReference>
<organism evidence="24 25">
    <name type="scientific">Diacronema lutheri</name>
    <name type="common">Unicellular marine alga</name>
    <name type="synonym">Monochrysis lutheri</name>
    <dbReference type="NCBI Taxonomy" id="2081491"/>
    <lineage>
        <taxon>Eukaryota</taxon>
        <taxon>Haptista</taxon>
        <taxon>Haptophyta</taxon>
        <taxon>Pavlovophyceae</taxon>
        <taxon>Pavlovales</taxon>
        <taxon>Pavlovaceae</taxon>
        <taxon>Diacronema</taxon>
    </lineage>
</organism>
<keyword evidence="8" id="KW-0479">Metal-binding</keyword>
<dbReference type="EMBL" id="JAGTXO010000002">
    <property type="protein sequence ID" value="KAG8470037.1"/>
    <property type="molecule type" value="Genomic_DNA"/>
</dbReference>
<protein>
    <recommendedName>
        <fullName evidence="14">Cytosolic carboxypeptidase-like protein 5</fullName>
        <ecNumber evidence="17">3.4.17.24</ecNumber>
    </recommendedName>
    <alternativeName>
        <fullName evidence="19">ATP/GTP-binding protein-like 5</fullName>
    </alternativeName>
    <alternativeName>
        <fullName evidence="18">Protein deglutamylase CCP5</fullName>
    </alternativeName>
</protein>
<comment type="subcellular location">
    <subcellularLocation>
        <location evidence="3">Cytoplasm</location>
        <location evidence="3">Cytoskeleton</location>
        <location evidence="3">Spindle</location>
    </subcellularLocation>
    <subcellularLocation>
        <location evidence="4">Midbody</location>
    </subcellularLocation>
    <subcellularLocation>
        <location evidence="2">Nucleus</location>
    </subcellularLocation>
</comment>
<evidence type="ECO:0000256" key="9">
    <source>
        <dbReference type="ARBA" id="ARBA00022801"/>
    </source>
</evidence>
<evidence type="ECO:0000256" key="4">
    <source>
        <dbReference type="ARBA" id="ARBA00004214"/>
    </source>
</evidence>
<dbReference type="Proteomes" id="UP000751190">
    <property type="component" value="Unassembled WGS sequence"/>
</dbReference>
<feature type="compositionally biased region" description="Low complexity" evidence="22">
    <location>
        <begin position="575"/>
        <end position="585"/>
    </location>
</feature>
<dbReference type="SUPFAM" id="SSF53187">
    <property type="entry name" value="Zn-dependent exopeptidases"/>
    <property type="match status" value="1"/>
</dbReference>
<evidence type="ECO:0000256" key="6">
    <source>
        <dbReference type="ARBA" id="ARBA00022490"/>
    </source>
</evidence>
<dbReference type="OrthoDB" id="10253041at2759"/>
<dbReference type="PANTHER" id="PTHR12756">
    <property type="entry name" value="CYTOSOLIC CARBOXYPEPTIDASE"/>
    <property type="match status" value="1"/>
</dbReference>
<dbReference type="Gene3D" id="3.40.630.10">
    <property type="entry name" value="Zn peptidases"/>
    <property type="match status" value="1"/>
</dbReference>
<dbReference type="PANTHER" id="PTHR12756:SF12">
    <property type="entry name" value="CYTOSOLIC CARBOXYPEPTIDASE-LIKE PROTEIN 5"/>
    <property type="match status" value="1"/>
</dbReference>
<evidence type="ECO:0000256" key="16">
    <source>
        <dbReference type="ARBA" id="ARBA00024627"/>
    </source>
</evidence>
<dbReference type="InterPro" id="IPR050821">
    <property type="entry name" value="Cytosolic_carboxypeptidase"/>
</dbReference>
<dbReference type="GO" id="GO:0008270">
    <property type="term" value="F:zinc ion binding"/>
    <property type="evidence" value="ECO:0007669"/>
    <property type="project" value="InterPro"/>
</dbReference>
<dbReference type="Gene3D" id="2.60.40.3120">
    <property type="match status" value="1"/>
</dbReference>
<evidence type="ECO:0000256" key="13">
    <source>
        <dbReference type="ARBA" id="ARBA00023242"/>
    </source>
</evidence>
<keyword evidence="7" id="KW-0645">Protease</keyword>
<keyword evidence="25" id="KW-1185">Reference proteome</keyword>
<comment type="caution">
    <text evidence="24">The sequence shown here is derived from an EMBL/GenBank/DDBJ whole genome shotgun (WGS) entry which is preliminary data.</text>
</comment>
<gene>
    <name evidence="24" type="ORF">KFE25_006492</name>
</gene>
<evidence type="ECO:0000256" key="11">
    <source>
        <dbReference type="ARBA" id="ARBA00023049"/>
    </source>
</evidence>
<evidence type="ECO:0000256" key="5">
    <source>
        <dbReference type="ARBA" id="ARBA00005988"/>
    </source>
</evidence>
<dbReference type="GO" id="GO:0005819">
    <property type="term" value="C:spindle"/>
    <property type="evidence" value="ECO:0007669"/>
    <property type="project" value="UniProtKB-SubCell"/>
</dbReference>
<evidence type="ECO:0000256" key="17">
    <source>
        <dbReference type="ARBA" id="ARBA00026108"/>
    </source>
</evidence>
<dbReference type="GO" id="GO:0005634">
    <property type="term" value="C:nucleus"/>
    <property type="evidence" value="ECO:0007669"/>
    <property type="project" value="UniProtKB-SubCell"/>
</dbReference>
<evidence type="ECO:0000256" key="18">
    <source>
        <dbReference type="ARBA" id="ARBA00032753"/>
    </source>
</evidence>
<evidence type="ECO:0000256" key="10">
    <source>
        <dbReference type="ARBA" id="ARBA00022833"/>
    </source>
</evidence>
<dbReference type="AlphaFoldDB" id="A0A8J5XWN7"/>
<dbReference type="InterPro" id="IPR040626">
    <property type="entry name" value="Pepdidase_M14_N"/>
</dbReference>
<evidence type="ECO:0000256" key="15">
    <source>
        <dbReference type="ARBA" id="ARBA00024524"/>
    </source>
</evidence>
<keyword evidence="10" id="KW-0862">Zinc</keyword>
<keyword evidence="12" id="KW-0206">Cytoskeleton</keyword>
<dbReference type="GO" id="GO:0004181">
    <property type="term" value="F:metallocarboxypeptidase activity"/>
    <property type="evidence" value="ECO:0007669"/>
    <property type="project" value="InterPro"/>
</dbReference>
<name>A0A8J5XWN7_DIALT</name>
<keyword evidence="11" id="KW-0482">Metalloprotease</keyword>
<comment type="catalytic activity">
    <reaction evidence="20">
        <text>gamma-L-glutamyl-L-glutamyl-[protein] + H2O = L-glutamyl-[protein] + L-glutamate</text>
        <dbReference type="Rhea" id="RHEA:60152"/>
        <dbReference type="Rhea" id="RHEA-COMP:10208"/>
        <dbReference type="Rhea" id="RHEA-COMP:15517"/>
        <dbReference type="ChEBI" id="CHEBI:15377"/>
        <dbReference type="ChEBI" id="CHEBI:29973"/>
        <dbReference type="ChEBI" id="CHEBI:29985"/>
        <dbReference type="ChEBI" id="CHEBI:143622"/>
    </reaction>
    <physiologicalReaction direction="left-to-right" evidence="20">
        <dbReference type="Rhea" id="RHEA:60153"/>
    </physiologicalReaction>
</comment>
<dbReference type="InterPro" id="IPR000834">
    <property type="entry name" value="Peptidase_M14"/>
</dbReference>
<dbReference type="PROSITE" id="PS52035">
    <property type="entry name" value="PEPTIDASE_M14"/>
    <property type="match status" value="1"/>
</dbReference>
<feature type="domain" description="Peptidase M14" evidence="23">
    <location>
        <begin position="188"/>
        <end position="532"/>
    </location>
</feature>
<comment type="similarity">
    <text evidence="5 21">Belongs to the peptidase M14 family.</text>
</comment>
<evidence type="ECO:0000256" key="7">
    <source>
        <dbReference type="ARBA" id="ARBA00022670"/>
    </source>
</evidence>
<evidence type="ECO:0000256" key="22">
    <source>
        <dbReference type="SAM" id="MobiDB-lite"/>
    </source>
</evidence>
<keyword evidence="9" id="KW-0378">Hydrolase</keyword>
<reference evidence="24" key="1">
    <citation type="submission" date="2021-05" db="EMBL/GenBank/DDBJ databases">
        <title>The genome of the haptophyte Pavlova lutheri (Diacronema luteri, Pavlovales) - a model for lipid biosynthesis in eukaryotic algae.</title>
        <authorList>
            <person name="Hulatt C.J."/>
            <person name="Posewitz M.C."/>
        </authorList>
    </citation>
    <scope>NUCLEOTIDE SEQUENCE</scope>
    <source>
        <strain evidence="24">NIVA-4/92</strain>
    </source>
</reference>
<evidence type="ECO:0000256" key="20">
    <source>
        <dbReference type="ARBA" id="ARBA00047714"/>
    </source>
</evidence>
<keyword evidence="13" id="KW-0539">Nucleus</keyword>
<evidence type="ECO:0000256" key="8">
    <source>
        <dbReference type="ARBA" id="ARBA00022723"/>
    </source>
</evidence>
<comment type="catalytic activity">
    <reaction evidence="16">
        <text>C-terminal L-alpha-aminoacyl-L-glutamyl-[tubulin] + H2O = C-terminal L-alpha-aminoacyl-[tubulin] + L-glutamate</text>
        <dbReference type="Rhea" id="RHEA:63796"/>
        <dbReference type="Rhea" id="RHEA-COMP:16436"/>
        <dbReference type="Rhea" id="RHEA-COMP:16437"/>
        <dbReference type="ChEBI" id="CHEBI:15377"/>
        <dbReference type="ChEBI" id="CHEBI:29985"/>
        <dbReference type="ChEBI" id="CHEBI:90782"/>
        <dbReference type="ChEBI" id="CHEBI:149556"/>
        <dbReference type="EC" id="3.4.17.24"/>
    </reaction>
    <physiologicalReaction direction="left-to-right" evidence="16">
        <dbReference type="Rhea" id="RHEA:63797"/>
    </physiologicalReaction>
</comment>
<dbReference type="GO" id="GO:0006508">
    <property type="term" value="P:proteolysis"/>
    <property type="evidence" value="ECO:0007669"/>
    <property type="project" value="UniProtKB-KW"/>
</dbReference>
<evidence type="ECO:0000259" key="23">
    <source>
        <dbReference type="PROSITE" id="PS52035"/>
    </source>
</evidence>
<dbReference type="Pfam" id="PF18027">
    <property type="entry name" value="Pepdidase_M14_N"/>
    <property type="match status" value="1"/>
</dbReference>
<comment type="catalytic activity">
    <reaction evidence="15">
        <text>C-terminal L-alpha-aminoacyl-L-glutamyl-L-glutamyl-[tubulin] + H2O = C-terminal L-alpha-aminoacyl-L-glutamyl-[tubulin] + L-glutamate</text>
        <dbReference type="Rhea" id="RHEA:63792"/>
        <dbReference type="Rhea" id="RHEA-COMP:16435"/>
        <dbReference type="Rhea" id="RHEA-COMP:16436"/>
        <dbReference type="ChEBI" id="CHEBI:15377"/>
        <dbReference type="ChEBI" id="CHEBI:29985"/>
        <dbReference type="ChEBI" id="CHEBI:149555"/>
        <dbReference type="ChEBI" id="CHEBI:149556"/>
        <dbReference type="EC" id="3.4.17.24"/>
    </reaction>
    <physiologicalReaction direction="left-to-right" evidence="15">
        <dbReference type="Rhea" id="RHEA:63793"/>
    </physiologicalReaction>
</comment>
<dbReference type="InterPro" id="IPR034286">
    <property type="entry name" value="M14_AGBL5-like"/>
</dbReference>
<dbReference type="EC" id="3.4.17.24" evidence="17"/>